<name>A0A561EAM1_9MICO</name>
<dbReference type="Gene3D" id="3.90.79.10">
    <property type="entry name" value="Nucleoside Triphosphate Pyrophosphohydrolase"/>
    <property type="match status" value="1"/>
</dbReference>
<dbReference type="InterPro" id="IPR015797">
    <property type="entry name" value="NUDIX_hydrolase-like_dom_sf"/>
</dbReference>
<reference evidence="2 3" key="1">
    <citation type="submission" date="2019-06" db="EMBL/GenBank/DDBJ databases">
        <title>Sequencing the genomes of 1000 actinobacteria strains.</title>
        <authorList>
            <person name="Klenk H.-P."/>
        </authorList>
    </citation>
    <scope>NUCLEOTIDE SEQUENCE [LARGE SCALE GENOMIC DNA]</scope>
    <source>
        <strain evidence="2 3">DSM 19560</strain>
    </source>
</reference>
<dbReference type="SUPFAM" id="SSF55811">
    <property type="entry name" value="Nudix"/>
    <property type="match status" value="1"/>
</dbReference>
<feature type="region of interest" description="Disordered" evidence="1">
    <location>
        <begin position="187"/>
        <end position="208"/>
    </location>
</feature>
<organism evidence="2 3">
    <name type="scientific">Rudaeicoccus suwonensis</name>
    <dbReference type="NCBI Taxonomy" id="657409"/>
    <lineage>
        <taxon>Bacteria</taxon>
        <taxon>Bacillati</taxon>
        <taxon>Actinomycetota</taxon>
        <taxon>Actinomycetes</taxon>
        <taxon>Micrococcales</taxon>
        <taxon>Dermacoccaceae</taxon>
        <taxon>Rudaeicoccus</taxon>
    </lineage>
</organism>
<sequence length="208" mass="22452">MNASQPVISVDPVALRHTGEGVGVVLVERQFAPFRHRRALPGVMLAAGESAHAAALRGLRDKCGVEAGAVRWQAAGRYNDERNRDPRGATISLTQILVLDPAAHGWEGTWAVPLTALPKLPFAHSQIVADAVEDLLARFWVDTRVIPAFLGATFSTLEVAVLAEYLGVEMSQANLARRLGTMFTDTGRSQVTGRGRPARLWTTEPPPS</sequence>
<keyword evidence="3" id="KW-1185">Reference proteome</keyword>
<proteinExistence type="predicted"/>
<gene>
    <name evidence="2" type="ORF">BKA23_1469</name>
</gene>
<evidence type="ECO:0000313" key="3">
    <source>
        <dbReference type="Proteomes" id="UP000318297"/>
    </source>
</evidence>
<protein>
    <submittedName>
        <fullName evidence="2">ADP-ribose pyrophosphatase YjhB (NUDIX family)</fullName>
    </submittedName>
</protein>
<comment type="caution">
    <text evidence="2">The sequence shown here is derived from an EMBL/GenBank/DDBJ whole genome shotgun (WGS) entry which is preliminary data.</text>
</comment>
<accession>A0A561EAM1</accession>
<dbReference type="Proteomes" id="UP000318297">
    <property type="component" value="Unassembled WGS sequence"/>
</dbReference>
<dbReference type="AlphaFoldDB" id="A0A561EAM1"/>
<dbReference type="EMBL" id="VIVQ01000001">
    <property type="protein sequence ID" value="TWE12654.1"/>
    <property type="molecule type" value="Genomic_DNA"/>
</dbReference>
<evidence type="ECO:0000256" key="1">
    <source>
        <dbReference type="SAM" id="MobiDB-lite"/>
    </source>
</evidence>
<evidence type="ECO:0000313" key="2">
    <source>
        <dbReference type="EMBL" id="TWE12654.1"/>
    </source>
</evidence>